<reference evidence="1" key="2">
    <citation type="journal article" date="2015" name="Data Brief">
        <title>Shoot transcriptome of the giant reed, Arundo donax.</title>
        <authorList>
            <person name="Barrero R.A."/>
            <person name="Guerrero F.D."/>
            <person name="Moolhuijzen P."/>
            <person name="Goolsby J.A."/>
            <person name="Tidwell J."/>
            <person name="Bellgard S.E."/>
            <person name="Bellgard M.I."/>
        </authorList>
    </citation>
    <scope>NUCLEOTIDE SEQUENCE</scope>
    <source>
        <tissue evidence="1">Shoot tissue taken approximately 20 cm above the soil surface</tissue>
    </source>
</reference>
<evidence type="ECO:0000313" key="1">
    <source>
        <dbReference type="EMBL" id="JAD14922.1"/>
    </source>
</evidence>
<accession>A0A0A9SUK5</accession>
<sequence>MRLFRDGFVPFCSVHDLFRWLEVPLSNSFGAMLHQHGLHLARVCKT</sequence>
<dbReference type="AlphaFoldDB" id="A0A0A9SUK5"/>
<reference evidence="1" key="1">
    <citation type="submission" date="2014-09" db="EMBL/GenBank/DDBJ databases">
        <authorList>
            <person name="Magalhaes I.L.F."/>
            <person name="Oliveira U."/>
            <person name="Santos F.R."/>
            <person name="Vidigal T.H.D.A."/>
            <person name="Brescovit A.D."/>
            <person name="Santos A.J."/>
        </authorList>
    </citation>
    <scope>NUCLEOTIDE SEQUENCE</scope>
    <source>
        <tissue evidence="1">Shoot tissue taken approximately 20 cm above the soil surface</tissue>
    </source>
</reference>
<name>A0A0A9SUK5_ARUDO</name>
<protein>
    <submittedName>
        <fullName evidence="1">Uncharacterized protein</fullName>
    </submittedName>
</protein>
<organism evidence="1">
    <name type="scientific">Arundo donax</name>
    <name type="common">Giant reed</name>
    <name type="synonym">Donax arundinaceus</name>
    <dbReference type="NCBI Taxonomy" id="35708"/>
    <lineage>
        <taxon>Eukaryota</taxon>
        <taxon>Viridiplantae</taxon>
        <taxon>Streptophyta</taxon>
        <taxon>Embryophyta</taxon>
        <taxon>Tracheophyta</taxon>
        <taxon>Spermatophyta</taxon>
        <taxon>Magnoliopsida</taxon>
        <taxon>Liliopsida</taxon>
        <taxon>Poales</taxon>
        <taxon>Poaceae</taxon>
        <taxon>PACMAD clade</taxon>
        <taxon>Arundinoideae</taxon>
        <taxon>Arundineae</taxon>
        <taxon>Arundo</taxon>
    </lineage>
</organism>
<proteinExistence type="predicted"/>
<dbReference type="EMBL" id="GBRH01282973">
    <property type="protein sequence ID" value="JAD14922.1"/>
    <property type="molecule type" value="Transcribed_RNA"/>
</dbReference>